<feature type="transmembrane region" description="Helical" evidence="1">
    <location>
        <begin position="38"/>
        <end position="58"/>
    </location>
</feature>
<accession>A0ABV8CWG2</accession>
<keyword evidence="1" id="KW-0472">Membrane</keyword>
<keyword evidence="1" id="KW-1133">Transmembrane helix</keyword>
<proteinExistence type="predicted"/>
<reference evidence="3" key="1">
    <citation type="journal article" date="2019" name="Int. J. Syst. Evol. Microbiol.">
        <title>The Global Catalogue of Microorganisms (GCM) 10K type strain sequencing project: providing services to taxonomists for standard genome sequencing and annotation.</title>
        <authorList>
            <consortium name="The Broad Institute Genomics Platform"/>
            <consortium name="The Broad Institute Genome Sequencing Center for Infectious Disease"/>
            <person name="Wu L."/>
            <person name="Ma J."/>
        </authorList>
    </citation>
    <scope>NUCLEOTIDE SEQUENCE [LARGE SCALE GENOMIC DNA]</scope>
    <source>
        <strain evidence="3">CCUG 67170</strain>
    </source>
</reference>
<evidence type="ECO:0000313" key="3">
    <source>
        <dbReference type="Proteomes" id="UP001595807"/>
    </source>
</evidence>
<keyword evidence="3" id="KW-1185">Reference proteome</keyword>
<comment type="caution">
    <text evidence="2">The sequence shown here is derived from an EMBL/GenBank/DDBJ whole genome shotgun (WGS) entry which is preliminary data.</text>
</comment>
<organism evidence="2 3">
    <name type="scientific">Streptococcus caprae</name>
    <dbReference type="NCBI Taxonomy" id="1640501"/>
    <lineage>
        <taxon>Bacteria</taxon>
        <taxon>Bacillati</taxon>
        <taxon>Bacillota</taxon>
        <taxon>Bacilli</taxon>
        <taxon>Lactobacillales</taxon>
        <taxon>Streptococcaceae</taxon>
        <taxon>Streptococcus</taxon>
    </lineage>
</organism>
<evidence type="ECO:0000256" key="1">
    <source>
        <dbReference type="SAM" id="Phobius"/>
    </source>
</evidence>
<gene>
    <name evidence="2" type="ORF">ACFORF_07515</name>
</gene>
<protein>
    <submittedName>
        <fullName evidence="2">Uncharacterized protein</fullName>
    </submittedName>
</protein>
<keyword evidence="1" id="KW-0812">Transmembrane</keyword>
<feature type="transmembrane region" description="Helical" evidence="1">
    <location>
        <begin position="70"/>
        <end position="90"/>
    </location>
</feature>
<sequence length="105" mass="12541">MKKTIFNASFEESVNLVKDEYIELLHIEADKKKIIKKILGGLFILLLMLIFLVISYFLDKEHLKFLGMSPIFPTFIFLIFGILYFCLYILDIFKIRNKKILSYYF</sequence>
<dbReference type="EMBL" id="JBHRZV010000049">
    <property type="protein sequence ID" value="MFC3928412.1"/>
    <property type="molecule type" value="Genomic_DNA"/>
</dbReference>
<dbReference type="Proteomes" id="UP001595807">
    <property type="component" value="Unassembled WGS sequence"/>
</dbReference>
<evidence type="ECO:0000313" key="2">
    <source>
        <dbReference type="EMBL" id="MFC3928412.1"/>
    </source>
</evidence>
<dbReference type="RefSeq" id="WP_380426928.1">
    <property type="nucleotide sequence ID" value="NZ_JBHRZV010000049.1"/>
</dbReference>
<name>A0ABV8CWG2_9STRE</name>